<dbReference type="Gene3D" id="3.10.129.10">
    <property type="entry name" value="Hotdog Thioesterase"/>
    <property type="match status" value="1"/>
</dbReference>
<dbReference type="InterPro" id="IPR006683">
    <property type="entry name" value="Thioestr_dom"/>
</dbReference>
<keyword evidence="3" id="KW-1185">Reference proteome</keyword>
<dbReference type="InterPro" id="IPR029069">
    <property type="entry name" value="HotDog_dom_sf"/>
</dbReference>
<dbReference type="AlphaFoldDB" id="A0A163W7J3"/>
<dbReference type="SUPFAM" id="SSF54637">
    <property type="entry name" value="Thioesterase/thiol ester dehydrase-isomerase"/>
    <property type="match status" value="1"/>
</dbReference>
<reference evidence="3" key="1">
    <citation type="submission" date="2016-04" db="EMBL/GenBank/DDBJ databases">
        <authorList>
            <person name="Strapagiel D."/>
            <person name="Borowka P."/>
            <person name="Marciniak B."/>
            <person name="Bakula Z."/>
            <person name="Van Ingen J."/>
            <person name="Safianowska A."/>
            <person name="Dziadek J."/>
            <person name="Jagielski T."/>
        </authorList>
    </citation>
    <scope>NUCLEOTIDE SEQUENCE [LARGE SCALE GENOMIC DNA]</scope>
    <source>
        <strain evidence="3">1010001458</strain>
    </source>
</reference>
<evidence type="ECO:0000313" key="2">
    <source>
        <dbReference type="EMBL" id="KZS58074.1"/>
    </source>
</evidence>
<gene>
    <name evidence="2" type="ORF">A4G28_05640</name>
</gene>
<evidence type="ECO:0000259" key="1">
    <source>
        <dbReference type="Pfam" id="PF03061"/>
    </source>
</evidence>
<accession>A0A163W7J3</accession>
<dbReference type="Pfam" id="PF03061">
    <property type="entry name" value="4HBT"/>
    <property type="match status" value="1"/>
</dbReference>
<comment type="caution">
    <text evidence="2">The sequence shown here is derived from an EMBL/GenBank/DDBJ whole genome shotgun (WGS) entry which is preliminary data.</text>
</comment>
<dbReference type="EMBL" id="LWCI01000154">
    <property type="protein sequence ID" value="KZS58074.1"/>
    <property type="molecule type" value="Genomic_DNA"/>
</dbReference>
<evidence type="ECO:0000313" key="3">
    <source>
        <dbReference type="Proteomes" id="UP000077342"/>
    </source>
</evidence>
<protein>
    <recommendedName>
        <fullName evidence="1">Thioesterase domain-containing protein</fullName>
    </recommendedName>
</protein>
<name>A0A163W7J3_9MYCO</name>
<sequence length="113" mass="12200">MLESAQMTSSDRGRMFTTEQLRLSPVHERLQLGVVRSEPGVAGLSMPLTDDIKGVYAGTVHGGMLATFADAACAACLWGIYDFGPQFTVTTDIHVRYSCSARSAWSSARQNAL</sequence>
<feature type="domain" description="Thioesterase" evidence="1">
    <location>
        <begin position="58"/>
        <end position="98"/>
    </location>
</feature>
<dbReference type="Proteomes" id="UP000077342">
    <property type="component" value="Unassembled WGS sequence"/>
</dbReference>
<proteinExistence type="predicted"/>
<organism evidence="2 3">
    <name type="scientific">Mycobacterium ostraviense</name>
    <dbReference type="NCBI Taxonomy" id="2738409"/>
    <lineage>
        <taxon>Bacteria</taxon>
        <taxon>Bacillati</taxon>
        <taxon>Actinomycetota</taxon>
        <taxon>Actinomycetes</taxon>
        <taxon>Mycobacteriales</taxon>
        <taxon>Mycobacteriaceae</taxon>
        <taxon>Mycobacterium</taxon>
    </lineage>
</organism>